<sequence length="127" mass="14121">MKIHITEAFSVKGTLYVKFQSPSGNATALWSGTAPENNEILDVEFDLDDVFSWGKNIKLSNKKTPHITTINGVTQITAEMIKNQDEECAALKINDSIILIDLEKPIAEKTGWVQVSTARIRLYPTSI</sequence>
<dbReference type="AlphaFoldDB" id="A0A8I1E9M6"/>
<gene>
    <name evidence="1" type="ORF">YA0853_28665</name>
</gene>
<name>A0A8I1E9M6_9PSED</name>
<reference evidence="1" key="1">
    <citation type="submission" date="2020-12" db="EMBL/GenBank/DDBJ databases">
        <title>Comparative genomic insights into the epidemiology and virulence of plant pathogenic Pseudomonads from Turkey.</title>
        <authorList>
            <person name="Dillon M."/>
            <person name="Ruiz-Bedoya T."/>
            <person name="Bendalovic-Torma C."/>
            <person name="Guttman K.M."/>
            <person name="Kwak H."/>
            <person name="Middleton M.A."/>
            <person name="Wang P.W."/>
            <person name="Horuz S."/>
            <person name="Aysan Y."/>
            <person name="Guttman D.S."/>
        </authorList>
    </citation>
    <scope>NUCLEOTIDE SEQUENCE</scope>
    <source>
        <strain evidence="1">S5_IA_3a</strain>
    </source>
</reference>
<accession>A0A8I1E9M6</accession>
<proteinExistence type="predicted"/>
<organism evidence="1 2">
    <name type="scientific">Pseudomonas rhodesiae</name>
    <dbReference type="NCBI Taxonomy" id="76760"/>
    <lineage>
        <taxon>Bacteria</taxon>
        <taxon>Pseudomonadati</taxon>
        <taxon>Pseudomonadota</taxon>
        <taxon>Gammaproteobacteria</taxon>
        <taxon>Pseudomonadales</taxon>
        <taxon>Pseudomonadaceae</taxon>
        <taxon>Pseudomonas</taxon>
    </lineage>
</organism>
<protein>
    <submittedName>
        <fullName evidence="1">Uncharacterized protein</fullName>
    </submittedName>
</protein>
<dbReference type="RefSeq" id="WP_052202182.1">
    <property type="nucleotide sequence ID" value="NZ_BQHF01000020.1"/>
</dbReference>
<dbReference type="EMBL" id="JAEILH010000057">
    <property type="protein sequence ID" value="MBI6627597.1"/>
    <property type="molecule type" value="Genomic_DNA"/>
</dbReference>
<dbReference type="Proteomes" id="UP000645865">
    <property type="component" value="Unassembled WGS sequence"/>
</dbReference>
<evidence type="ECO:0000313" key="2">
    <source>
        <dbReference type="Proteomes" id="UP000645865"/>
    </source>
</evidence>
<comment type="caution">
    <text evidence="1">The sequence shown here is derived from an EMBL/GenBank/DDBJ whole genome shotgun (WGS) entry which is preliminary data.</text>
</comment>
<evidence type="ECO:0000313" key="1">
    <source>
        <dbReference type="EMBL" id="MBI6627597.1"/>
    </source>
</evidence>